<dbReference type="EMBL" id="LCPH01000003">
    <property type="protein sequence ID" value="KKU93185.1"/>
    <property type="molecule type" value="Genomic_DNA"/>
</dbReference>
<dbReference type="GO" id="GO:0016301">
    <property type="term" value="F:kinase activity"/>
    <property type="evidence" value="ECO:0007669"/>
    <property type="project" value="UniProtKB-KW"/>
</dbReference>
<dbReference type="EC" id="4.2.1.136" evidence="6"/>
<reference evidence="8 9" key="1">
    <citation type="journal article" date="2015" name="Nature">
        <title>rRNA introns, odd ribosomes, and small enigmatic genomes across a large radiation of phyla.</title>
        <authorList>
            <person name="Brown C.T."/>
            <person name="Hug L.A."/>
            <person name="Thomas B.C."/>
            <person name="Sharon I."/>
            <person name="Castelle C.J."/>
            <person name="Singh A."/>
            <person name="Wilkins M.J."/>
            <person name="Williams K.H."/>
            <person name="Banfield J.F."/>
        </authorList>
    </citation>
    <scope>NUCLEOTIDE SEQUENCE [LARGE SCALE GENOMIC DNA]</scope>
</reference>
<dbReference type="GO" id="GO:0046496">
    <property type="term" value="P:nicotinamide nucleotide metabolic process"/>
    <property type="evidence" value="ECO:0007669"/>
    <property type="project" value="UniProtKB-UniRule"/>
</dbReference>
<evidence type="ECO:0000259" key="7">
    <source>
        <dbReference type="PROSITE" id="PS51383"/>
    </source>
</evidence>
<evidence type="ECO:0000256" key="6">
    <source>
        <dbReference type="HAMAP-Rule" id="MF_01965"/>
    </source>
</evidence>
<feature type="binding site" evidence="6">
    <location>
        <position position="219"/>
    </location>
    <ligand>
        <name>AMP</name>
        <dbReference type="ChEBI" id="CHEBI:456215"/>
    </ligand>
</feature>
<feature type="binding site" evidence="6">
    <location>
        <position position="153"/>
    </location>
    <ligand>
        <name>(6S)-NADPHX</name>
        <dbReference type="ChEBI" id="CHEBI:64076"/>
    </ligand>
</feature>
<evidence type="ECO:0000313" key="8">
    <source>
        <dbReference type="EMBL" id="KKU93185.1"/>
    </source>
</evidence>
<evidence type="ECO:0000256" key="5">
    <source>
        <dbReference type="ARBA" id="ARBA00023239"/>
    </source>
</evidence>
<dbReference type="AlphaFoldDB" id="A0A837IPS9"/>
<dbReference type="GO" id="GO:0052855">
    <property type="term" value="F:ADP-dependent NAD(P)H-hydrate dehydratase activity"/>
    <property type="evidence" value="ECO:0007669"/>
    <property type="project" value="UniProtKB-UniRule"/>
</dbReference>
<dbReference type="GO" id="GO:0005524">
    <property type="term" value="F:ATP binding"/>
    <property type="evidence" value="ECO:0007669"/>
    <property type="project" value="UniProtKB-KW"/>
</dbReference>
<dbReference type="PROSITE" id="PS01049">
    <property type="entry name" value="YJEF_C_1"/>
    <property type="match status" value="1"/>
</dbReference>
<dbReference type="Proteomes" id="UP000034462">
    <property type="component" value="Unassembled WGS sequence"/>
</dbReference>
<name>A0A837IPS9_9BACT</name>
<feature type="binding site" evidence="6">
    <location>
        <position position="29"/>
    </location>
    <ligand>
        <name>(6S)-NADPHX</name>
        <dbReference type="ChEBI" id="CHEBI:64076"/>
    </ligand>
</feature>
<dbReference type="Pfam" id="PF01256">
    <property type="entry name" value="Carb_kinase"/>
    <property type="match status" value="1"/>
</dbReference>
<evidence type="ECO:0000256" key="1">
    <source>
        <dbReference type="ARBA" id="ARBA00022741"/>
    </source>
</evidence>
<dbReference type="InterPro" id="IPR017953">
    <property type="entry name" value="Carbohydrate_kinase_pred_CS"/>
</dbReference>
<protein>
    <recommendedName>
        <fullName evidence="6">ADP-dependent (S)-NAD(P)H-hydrate dehydratase</fullName>
        <ecNumber evidence="6">4.2.1.136</ecNumber>
    </recommendedName>
    <alternativeName>
        <fullName evidence="6">ADP-dependent NAD(P)HX dehydratase</fullName>
    </alternativeName>
</protein>
<dbReference type="NCBIfam" id="TIGR00196">
    <property type="entry name" value="yjeF_cterm"/>
    <property type="match status" value="1"/>
</dbReference>
<feature type="binding site" evidence="6">
    <location>
        <position position="220"/>
    </location>
    <ligand>
        <name>(6S)-NADPHX</name>
        <dbReference type="ChEBI" id="CHEBI:64076"/>
    </ligand>
</feature>
<keyword evidence="8" id="KW-0808">Transferase</keyword>
<keyword evidence="4 6" id="KW-0520">NAD</keyword>
<keyword evidence="3 6" id="KW-0521">NADP</keyword>
<keyword evidence="8" id="KW-0418">Kinase</keyword>
<keyword evidence="5 6" id="KW-0456">Lyase</keyword>
<dbReference type="PANTHER" id="PTHR12592">
    <property type="entry name" value="ATP-DEPENDENT (S)-NAD(P)H-HYDRATE DEHYDRATASE FAMILY MEMBER"/>
    <property type="match status" value="1"/>
</dbReference>
<dbReference type="Gene3D" id="3.40.1190.20">
    <property type="match status" value="1"/>
</dbReference>
<dbReference type="InterPro" id="IPR000631">
    <property type="entry name" value="CARKD"/>
</dbReference>
<comment type="cofactor">
    <cofactor evidence="6">
        <name>Mg(2+)</name>
        <dbReference type="ChEBI" id="CHEBI:18420"/>
    </cofactor>
</comment>
<organism evidence="8 9">
    <name type="scientific">Candidatus Yanofskybacteria bacterium GW2011_GWC1_48_11</name>
    <dbReference type="NCBI Taxonomy" id="1619027"/>
    <lineage>
        <taxon>Bacteria</taxon>
        <taxon>Candidatus Yanofskyibacteriota</taxon>
    </lineage>
</organism>
<comment type="catalytic activity">
    <reaction evidence="6">
        <text>(6S)-NADHX + ADP = AMP + phosphate + NADH + H(+)</text>
        <dbReference type="Rhea" id="RHEA:32223"/>
        <dbReference type="ChEBI" id="CHEBI:15378"/>
        <dbReference type="ChEBI" id="CHEBI:43474"/>
        <dbReference type="ChEBI" id="CHEBI:57945"/>
        <dbReference type="ChEBI" id="CHEBI:64074"/>
        <dbReference type="ChEBI" id="CHEBI:456215"/>
        <dbReference type="ChEBI" id="CHEBI:456216"/>
        <dbReference type="EC" id="4.2.1.136"/>
    </reaction>
</comment>
<comment type="similarity">
    <text evidence="6">Belongs to the NnrD/CARKD family.</text>
</comment>
<evidence type="ECO:0000256" key="2">
    <source>
        <dbReference type="ARBA" id="ARBA00022840"/>
    </source>
</evidence>
<feature type="binding site" evidence="6">
    <location>
        <position position="104"/>
    </location>
    <ligand>
        <name>(6S)-NADPHX</name>
        <dbReference type="ChEBI" id="CHEBI:64076"/>
    </ligand>
</feature>
<gene>
    <name evidence="6" type="primary">nnrD</name>
    <name evidence="8" type="ORF">UY25_C0003G0056</name>
</gene>
<comment type="subunit">
    <text evidence="6">Homotetramer.</text>
</comment>
<dbReference type="PANTHER" id="PTHR12592:SF0">
    <property type="entry name" value="ATP-DEPENDENT (S)-NAD(P)H-HYDRATE DEHYDRATASE"/>
    <property type="match status" value="1"/>
</dbReference>
<dbReference type="CDD" id="cd01171">
    <property type="entry name" value="YXKO-related"/>
    <property type="match status" value="1"/>
</dbReference>
<dbReference type="GO" id="GO:0110051">
    <property type="term" value="P:metabolite repair"/>
    <property type="evidence" value="ECO:0007669"/>
    <property type="project" value="TreeGrafter"/>
</dbReference>
<comment type="catalytic activity">
    <reaction evidence="6">
        <text>(6S)-NADPHX + ADP = AMP + phosphate + NADPH + H(+)</text>
        <dbReference type="Rhea" id="RHEA:32235"/>
        <dbReference type="ChEBI" id="CHEBI:15378"/>
        <dbReference type="ChEBI" id="CHEBI:43474"/>
        <dbReference type="ChEBI" id="CHEBI:57783"/>
        <dbReference type="ChEBI" id="CHEBI:64076"/>
        <dbReference type="ChEBI" id="CHEBI:456215"/>
        <dbReference type="ChEBI" id="CHEBI:456216"/>
        <dbReference type="EC" id="4.2.1.136"/>
    </reaction>
</comment>
<comment type="caution">
    <text evidence="6">Lacks conserved residue(s) required for the propagation of feature annotation.</text>
</comment>
<evidence type="ECO:0000256" key="4">
    <source>
        <dbReference type="ARBA" id="ARBA00023027"/>
    </source>
</evidence>
<evidence type="ECO:0000313" key="9">
    <source>
        <dbReference type="Proteomes" id="UP000034462"/>
    </source>
</evidence>
<keyword evidence="1 6" id="KW-0547">Nucleotide-binding</keyword>
<sequence>MYPPRPVQSRKYDHGLMLVIGGSEYYTGAPAIAAFAGFRAGLDMVRILAPKRAADIIASFSPVLAAYGLDGSHIEKKDVSFLISRTMAAKEIARGNVSILIGNGLGRDEETQEAIKEYLAAIDLPCVIDADAIYAVAERPEIIVGKPFVFTPHSYEFFELTGKNVHGLPQEEKIELVKQEAARLQTTLLLKSHIDIVSNGSEVILSKTGTPYMTVGGAGDSLAGILGALLARGIAPLEAAAAAAYINGKAGELATKKFKDGLIATDIIEEIPHIIS</sequence>
<dbReference type="HAMAP" id="MF_01965">
    <property type="entry name" value="NADHX_dehydratase"/>
    <property type="match status" value="1"/>
</dbReference>
<proteinExistence type="inferred from homology"/>
<comment type="caution">
    <text evidence="8">The sequence shown here is derived from an EMBL/GenBank/DDBJ whole genome shotgun (WGS) entry which is preliminary data.</text>
</comment>
<keyword evidence="2 6" id="KW-0067">ATP-binding</keyword>
<accession>A0A837IPS9</accession>
<feature type="domain" description="YjeF C-terminal" evidence="7">
    <location>
        <begin position="1"/>
        <end position="276"/>
    </location>
</feature>
<dbReference type="InterPro" id="IPR029056">
    <property type="entry name" value="Ribokinase-like"/>
</dbReference>
<comment type="function">
    <text evidence="6">Catalyzes the dehydration of the S-form of NAD(P)HX at the expense of ADP, which is converted to AMP. Together with NAD(P)HX epimerase, which catalyzes the epimerization of the S- and R-forms, the enzyme allows the repair of both epimers of NAD(P)HX, a damaged form of NAD(P)H that is a result of enzymatic or heat-dependent hydration.</text>
</comment>
<dbReference type="SUPFAM" id="SSF53613">
    <property type="entry name" value="Ribokinase-like"/>
    <property type="match status" value="1"/>
</dbReference>
<evidence type="ECO:0000256" key="3">
    <source>
        <dbReference type="ARBA" id="ARBA00022857"/>
    </source>
</evidence>
<dbReference type="PROSITE" id="PS51383">
    <property type="entry name" value="YJEF_C_3"/>
    <property type="match status" value="1"/>
</dbReference>